<name>A0ABX0YCY8_9PSED</name>
<evidence type="ECO:0000256" key="2">
    <source>
        <dbReference type="SAM" id="SignalP"/>
    </source>
</evidence>
<accession>A0ABX0YCY8</accession>
<dbReference type="Proteomes" id="UP000746535">
    <property type="component" value="Unassembled WGS sequence"/>
</dbReference>
<gene>
    <name evidence="3" type="ORF">HBH25_08445</name>
</gene>
<evidence type="ECO:0000313" key="3">
    <source>
        <dbReference type="EMBL" id="NJP00891.1"/>
    </source>
</evidence>
<evidence type="ECO:0000313" key="4">
    <source>
        <dbReference type="Proteomes" id="UP000746535"/>
    </source>
</evidence>
<keyword evidence="4" id="KW-1185">Reference proteome</keyword>
<feature type="signal peptide" evidence="2">
    <location>
        <begin position="1"/>
        <end position="19"/>
    </location>
</feature>
<sequence>MARGLAGYAVWLLPLAVFAAPPVAPVQLYRYTDDKGVTVLDRQGVPPEFVSKGYQVLNAQGRVLQTIAPALTAQEAQAAAAAQAQAQADAKLRARYTGVDDLERTRQRQLAEVDGQISATNGNLQTLQAQQASLQGEAANQERNGQPVSPVVLDRLEALRQQRAALTDQVQHYQQMRADIDRAFTADRARLQQLMAP</sequence>
<protein>
    <submittedName>
        <fullName evidence="3">DUF4124 domain-containing protein</fullName>
    </submittedName>
</protein>
<dbReference type="EMBL" id="JAAVJI010000003">
    <property type="protein sequence ID" value="NJP00891.1"/>
    <property type="molecule type" value="Genomic_DNA"/>
</dbReference>
<keyword evidence="2" id="KW-0732">Signal</keyword>
<proteinExistence type="predicted"/>
<comment type="caution">
    <text evidence="3">The sequence shown here is derived from an EMBL/GenBank/DDBJ whole genome shotgun (WGS) entry which is preliminary data.</text>
</comment>
<evidence type="ECO:0000256" key="1">
    <source>
        <dbReference type="SAM" id="Coils"/>
    </source>
</evidence>
<reference evidence="3 4" key="1">
    <citation type="submission" date="2020-03" db="EMBL/GenBank/DDBJ databases">
        <authorList>
            <person name="Wang L."/>
            <person name="He N."/>
            <person name="Li Y."/>
            <person name="Fang Y."/>
            <person name="Zhang F."/>
        </authorList>
    </citation>
    <scope>NUCLEOTIDE SEQUENCE [LARGE SCALE GENOMIC DNA]</scope>
    <source>
        <strain evidence="4">hsmgli-8</strain>
    </source>
</reference>
<feature type="coiled-coil region" evidence="1">
    <location>
        <begin position="124"/>
        <end position="176"/>
    </location>
</feature>
<feature type="chain" id="PRO_5045500189" evidence="2">
    <location>
        <begin position="20"/>
        <end position="197"/>
    </location>
</feature>
<dbReference type="RefSeq" id="WP_168083435.1">
    <property type="nucleotide sequence ID" value="NZ_JAAVJI010000003.1"/>
</dbReference>
<organism evidence="3 4">
    <name type="scientific">Pseudomonas quercus</name>
    <dbReference type="NCBI Taxonomy" id="2722792"/>
    <lineage>
        <taxon>Bacteria</taxon>
        <taxon>Pseudomonadati</taxon>
        <taxon>Pseudomonadota</taxon>
        <taxon>Gammaproteobacteria</taxon>
        <taxon>Pseudomonadales</taxon>
        <taxon>Pseudomonadaceae</taxon>
        <taxon>Pseudomonas</taxon>
    </lineage>
</organism>
<keyword evidence="1" id="KW-0175">Coiled coil</keyword>